<feature type="region of interest" description="Disordered" evidence="1">
    <location>
        <begin position="50"/>
        <end position="75"/>
    </location>
</feature>
<gene>
    <name evidence="2" type="ORF">BXYJ_LOCUS8833</name>
</gene>
<dbReference type="OrthoDB" id="10361971at2759"/>
<dbReference type="EMBL" id="CAJFCV020000004">
    <property type="protein sequence ID" value="CAG9115301.1"/>
    <property type="molecule type" value="Genomic_DNA"/>
</dbReference>
<evidence type="ECO:0000313" key="5">
    <source>
        <dbReference type="Proteomes" id="UP000659654"/>
    </source>
</evidence>
<reference evidence="6" key="1">
    <citation type="submission" date="2016-11" db="UniProtKB">
        <authorList>
            <consortium name="WormBaseParasite"/>
        </authorList>
    </citation>
    <scope>IDENTIFICATION</scope>
</reference>
<organism evidence="4 6">
    <name type="scientific">Bursaphelenchus xylophilus</name>
    <name type="common">Pinewood nematode worm</name>
    <name type="synonym">Aphelenchoides xylophilus</name>
    <dbReference type="NCBI Taxonomy" id="6326"/>
    <lineage>
        <taxon>Eukaryota</taxon>
        <taxon>Metazoa</taxon>
        <taxon>Ecdysozoa</taxon>
        <taxon>Nematoda</taxon>
        <taxon>Chromadorea</taxon>
        <taxon>Rhabditida</taxon>
        <taxon>Tylenchina</taxon>
        <taxon>Tylenchomorpha</taxon>
        <taxon>Aphelenchoidea</taxon>
        <taxon>Aphelenchoididae</taxon>
        <taxon>Bursaphelenchus</taxon>
    </lineage>
</organism>
<evidence type="ECO:0000313" key="2">
    <source>
        <dbReference type="EMBL" id="CAD5226014.1"/>
    </source>
</evidence>
<dbReference type="AlphaFoldDB" id="A0A1I7RHX6"/>
<proteinExistence type="predicted"/>
<evidence type="ECO:0000256" key="1">
    <source>
        <dbReference type="SAM" id="MobiDB-lite"/>
    </source>
</evidence>
<dbReference type="EMBL" id="CAJFDI010000004">
    <property type="protein sequence ID" value="CAD5226014.1"/>
    <property type="molecule type" value="Genomic_DNA"/>
</dbReference>
<name>A0A1I7RHX6_BURXY</name>
<sequence>MGSLIVNTVSKSIHMFDIPKVEIDGEDQAPVAKEVRDERRQEIRVNLNIRRLDTPRPQPIKEVDEYSDDPFDVKQ</sequence>
<dbReference type="WBParaSite" id="BXY_0030500.1">
    <property type="protein sequence ID" value="BXY_0030500.1"/>
    <property type="gene ID" value="BXY_0030500"/>
</dbReference>
<dbReference type="Proteomes" id="UP000095284">
    <property type="component" value="Unplaced"/>
</dbReference>
<dbReference type="Proteomes" id="UP000582659">
    <property type="component" value="Unassembled WGS sequence"/>
</dbReference>
<feature type="compositionally biased region" description="Acidic residues" evidence="1">
    <location>
        <begin position="65"/>
        <end position="75"/>
    </location>
</feature>
<feature type="compositionally biased region" description="Basic and acidic residues" evidence="1">
    <location>
        <begin position="50"/>
        <end position="64"/>
    </location>
</feature>
<keyword evidence="5" id="KW-1185">Reference proteome</keyword>
<evidence type="ECO:0000313" key="4">
    <source>
        <dbReference type="Proteomes" id="UP000095284"/>
    </source>
</evidence>
<reference evidence="3" key="2">
    <citation type="submission" date="2020-08" db="EMBL/GenBank/DDBJ databases">
        <authorList>
            <person name="Kikuchi T."/>
        </authorList>
    </citation>
    <scope>NUCLEOTIDE SEQUENCE</scope>
    <source>
        <strain evidence="2">Ka4C1</strain>
    </source>
</reference>
<evidence type="ECO:0000313" key="3">
    <source>
        <dbReference type="EMBL" id="CAG9115301.1"/>
    </source>
</evidence>
<accession>A0A1I7RHX6</accession>
<dbReference type="SMR" id="A0A1I7RHX6"/>
<evidence type="ECO:0000313" key="6">
    <source>
        <dbReference type="WBParaSite" id="BXY_0030500.1"/>
    </source>
</evidence>
<dbReference type="Proteomes" id="UP000659654">
    <property type="component" value="Unassembled WGS sequence"/>
</dbReference>
<protein>
    <submittedName>
        <fullName evidence="2">(pine wood nematode) hypothetical protein</fullName>
    </submittedName>
</protein>